<accession>A0A2S3UMU4</accession>
<dbReference type="EMBL" id="PPCN01000010">
    <property type="protein sequence ID" value="POF29032.1"/>
    <property type="molecule type" value="Genomic_DNA"/>
</dbReference>
<feature type="transmembrane region" description="Helical" evidence="2">
    <location>
        <begin position="20"/>
        <end position="37"/>
    </location>
</feature>
<keyword evidence="2" id="KW-0812">Transmembrane</keyword>
<keyword evidence="2" id="KW-0472">Membrane</keyword>
<evidence type="ECO:0000313" key="4">
    <source>
        <dbReference type="Proteomes" id="UP000236959"/>
    </source>
</evidence>
<dbReference type="Proteomes" id="UP000236959">
    <property type="component" value="Unassembled WGS sequence"/>
</dbReference>
<gene>
    <name evidence="3" type="ORF">CLV41_11036</name>
</gene>
<dbReference type="AlphaFoldDB" id="A0A2S3UMU4"/>
<protein>
    <submittedName>
        <fullName evidence="3">Uncharacterized protein</fullName>
    </submittedName>
</protein>
<proteinExistence type="predicted"/>
<keyword evidence="4" id="KW-1185">Reference proteome</keyword>
<reference evidence="3 4" key="1">
    <citation type="submission" date="2018-01" db="EMBL/GenBank/DDBJ databases">
        <title>Genomic Encyclopedia of Archaeal and Bacterial Type Strains, Phase II (KMG-II): from individual species to whole genera.</title>
        <authorList>
            <person name="Goeker M."/>
        </authorList>
    </citation>
    <scope>NUCLEOTIDE SEQUENCE [LARGE SCALE GENOMIC DNA]</scope>
    <source>
        <strain evidence="3 4">DSM 17023</strain>
    </source>
</reference>
<organism evidence="3 4">
    <name type="scientific">Roseibium marinum</name>
    <dbReference type="NCBI Taxonomy" id="281252"/>
    <lineage>
        <taxon>Bacteria</taxon>
        <taxon>Pseudomonadati</taxon>
        <taxon>Pseudomonadota</taxon>
        <taxon>Alphaproteobacteria</taxon>
        <taxon>Hyphomicrobiales</taxon>
        <taxon>Stappiaceae</taxon>
        <taxon>Roseibium</taxon>
    </lineage>
</organism>
<name>A0A2S3UMU4_9HYPH</name>
<sequence>MSANAQWTRTQVARWQGQRFRVIAFAGLMVAALLWPFSPLAQETAHLENHILGIGNCPVWNPQSLEICRHSLEKVVTSLAPRVDAGLDNTHLLVNEGASAAALKRKATELANRLGPSDRLIIYANLPLGKDDTDPATDQSGYVLELWAGQKPETAGQAISEGTWISASAFAAMIHTIPAAEVILILDTNNSHAVNPHLLDRHSVDFKDRPEALVSSSGAGQLANYSADRTISLFAKHLALALLETDGSLFDVITAAVKGTRQAAIPICAGLKETGSEDRPDTSDCNQVPEIQDPDELLSRTMLIPVSETQLN</sequence>
<feature type="region of interest" description="Disordered" evidence="1">
    <location>
        <begin position="272"/>
        <end position="292"/>
    </location>
</feature>
<keyword evidence="2" id="KW-1133">Transmembrane helix</keyword>
<dbReference type="RefSeq" id="WP_208987627.1">
    <property type="nucleotide sequence ID" value="NZ_PPCN01000010.1"/>
</dbReference>
<evidence type="ECO:0000256" key="2">
    <source>
        <dbReference type="SAM" id="Phobius"/>
    </source>
</evidence>
<evidence type="ECO:0000313" key="3">
    <source>
        <dbReference type="EMBL" id="POF29032.1"/>
    </source>
</evidence>
<evidence type="ECO:0000256" key="1">
    <source>
        <dbReference type="SAM" id="MobiDB-lite"/>
    </source>
</evidence>
<comment type="caution">
    <text evidence="3">The sequence shown here is derived from an EMBL/GenBank/DDBJ whole genome shotgun (WGS) entry which is preliminary data.</text>
</comment>